<dbReference type="Proteomes" id="UP000018144">
    <property type="component" value="Unassembled WGS sequence"/>
</dbReference>
<protein>
    <submittedName>
        <fullName evidence="2">Uncharacterized protein</fullName>
    </submittedName>
</protein>
<feature type="compositionally biased region" description="Acidic residues" evidence="1">
    <location>
        <begin position="199"/>
        <end position="210"/>
    </location>
</feature>
<evidence type="ECO:0000256" key="1">
    <source>
        <dbReference type="SAM" id="MobiDB-lite"/>
    </source>
</evidence>
<evidence type="ECO:0000313" key="2">
    <source>
        <dbReference type="EMBL" id="CCX05938.1"/>
    </source>
</evidence>
<evidence type="ECO:0000313" key="3">
    <source>
        <dbReference type="Proteomes" id="UP000018144"/>
    </source>
</evidence>
<accession>U4KW76</accession>
<feature type="compositionally biased region" description="Acidic residues" evidence="1">
    <location>
        <begin position="258"/>
        <end position="269"/>
    </location>
</feature>
<proteinExistence type="predicted"/>
<sequence length="372" mass="41530">MKLQGKSLKHTQKFDPSEEIPSSPLFGLPTLTIEAKPNPMCSHRPLKSPPTPFNKMPSKGYVSDGDADTGSEKESIKPKGVLRTPKKQHNYRWNPYNNDYKMALSYVVSPNNRAPKAPWGKIYELPTSSDEVTRAETQADITNTKGSNYCSEGNKIETVNLTTNNPPSPKVKVETIDLTENEPSTPTKSIKHEGHDLVDPDETELEESDSDSGRPNIAASPPYYGTPENGYNKATSTPPTTPHPIKTPRKTFDLNLYDPDETELEESDTESEHTSSPSKKLSPRKETATPIVDPDETEEEDQSDAESDDTVVAYLVSKGLLPKRDQEPIVDPDETEEDSDLTQDEEEQLILQTAYHLEDLEHYSFLADSTYY</sequence>
<gene>
    <name evidence="2" type="ORF">PCON_05525</name>
</gene>
<organism evidence="2 3">
    <name type="scientific">Pyronema omphalodes (strain CBS 100304)</name>
    <name type="common">Pyronema confluens</name>
    <dbReference type="NCBI Taxonomy" id="1076935"/>
    <lineage>
        <taxon>Eukaryota</taxon>
        <taxon>Fungi</taxon>
        <taxon>Dikarya</taxon>
        <taxon>Ascomycota</taxon>
        <taxon>Pezizomycotina</taxon>
        <taxon>Pezizomycetes</taxon>
        <taxon>Pezizales</taxon>
        <taxon>Pyronemataceae</taxon>
        <taxon>Pyronema</taxon>
    </lineage>
</organism>
<reference evidence="2 3" key="1">
    <citation type="journal article" date="2013" name="PLoS Genet.">
        <title>The genome and development-dependent transcriptomes of Pyronema confluens: a window into fungal evolution.</title>
        <authorList>
            <person name="Traeger S."/>
            <person name="Altegoer F."/>
            <person name="Freitag M."/>
            <person name="Gabaldon T."/>
            <person name="Kempken F."/>
            <person name="Kumar A."/>
            <person name="Marcet-Houben M."/>
            <person name="Poggeler S."/>
            <person name="Stajich J.E."/>
            <person name="Nowrousian M."/>
        </authorList>
    </citation>
    <scope>NUCLEOTIDE SEQUENCE [LARGE SCALE GENOMIC DNA]</scope>
    <source>
        <strain evidence="3">CBS 100304</strain>
        <tissue evidence="2">Vegetative mycelium</tissue>
    </source>
</reference>
<feature type="compositionally biased region" description="Acidic residues" evidence="1">
    <location>
        <begin position="293"/>
        <end position="309"/>
    </location>
</feature>
<feature type="region of interest" description="Disordered" evidence="1">
    <location>
        <begin position="1"/>
        <end position="90"/>
    </location>
</feature>
<feature type="compositionally biased region" description="Acidic residues" evidence="1">
    <location>
        <begin position="328"/>
        <end position="345"/>
    </location>
</feature>
<dbReference type="EMBL" id="HF935277">
    <property type="protein sequence ID" value="CCX05938.1"/>
    <property type="molecule type" value="Genomic_DNA"/>
</dbReference>
<keyword evidence="3" id="KW-1185">Reference proteome</keyword>
<name>U4KW76_PYROM</name>
<dbReference type="AlphaFoldDB" id="U4KW76"/>
<feature type="region of interest" description="Disordered" evidence="1">
    <location>
        <begin position="179"/>
        <end position="345"/>
    </location>
</feature>